<dbReference type="EMBL" id="GBRH01258312">
    <property type="protein sequence ID" value="JAD39583.1"/>
    <property type="molecule type" value="Transcribed_RNA"/>
</dbReference>
<keyword evidence="1" id="KW-0812">Transmembrane</keyword>
<feature type="transmembrane region" description="Helical" evidence="1">
    <location>
        <begin position="41"/>
        <end position="62"/>
    </location>
</feature>
<evidence type="ECO:0000313" key="2">
    <source>
        <dbReference type="EMBL" id="JAD39583.1"/>
    </source>
</evidence>
<sequence>MLPAYNPRPAAHDAWPASLLATQGPPRPHCRAGRSCKQIKFFIPIHIVILQNFHKLHCALFLVCCLNYFFQLCFLSLNLVISTLCFIWNTLAYSNTRD</sequence>
<reference evidence="2" key="1">
    <citation type="submission" date="2014-09" db="EMBL/GenBank/DDBJ databases">
        <authorList>
            <person name="Magalhaes I.L.F."/>
            <person name="Oliveira U."/>
            <person name="Santos F.R."/>
            <person name="Vidigal T.H.D.A."/>
            <person name="Brescovit A.D."/>
            <person name="Santos A.J."/>
        </authorList>
    </citation>
    <scope>NUCLEOTIDE SEQUENCE</scope>
    <source>
        <tissue evidence="2">Shoot tissue taken approximately 20 cm above the soil surface</tissue>
    </source>
</reference>
<name>A0A0A8ZPH4_ARUDO</name>
<feature type="transmembrane region" description="Helical" evidence="1">
    <location>
        <begin position="68"/>
        <end position="91"/>
    </location>
</feature>
<accession>A0A0A8ZPH4</accession>
<keyword evidence="1" id="KW-1133">Transmembrane helix</keyword>
<evidence type="ECO:0000256" key="1">
    <source>
        <dbReference type="SAM" id="Phobius"/>
    </source>
</evidence>
<organism evidence="2">
    <name type="scientific">Arundo donax</name>
    <name type="common">Giant reed</name>
    <name type="synonym">Donax arundinaceus</name>
    <dbReference type="NCBI Taxonomy" id="35708"/>
    <lineage>
        <taxon>Eukaryota</taxon>
        <taxon>Viridiplantae</taxon>
        <taxon>Streptophyta</taxon>
        <taxon>Embryophyta</taxon>
        <taxon>Tracheophyta</taxon>
        <taxon>Spermatophyta</taxon>
        <taxon>Magnoliopsida</taxon>
        <taxon>Liliopsida</taxon>
        <taxon>Poales</taxon>
        <taxon>Poaceae</taxon>
        <taxon>PACMAD clade</taxon>
        <taxon>Arundinoideae</taxon>
        <taxon>Arundineae</taxon>
        <taxon>Arundo</taxon>
    </lineage>
</organism>
<dbReference type="AlphaFoldDB" id="A0A0A8ZPH4"/>
<keyword evidence="1" id="KW-0472">Membrane</keyword>
<protein>
    <submittedName>
        <fullName evidence="2">Uncharacterized protein</fullName>
    </submittedName>
</protein>
<reference evidence="2" key="2">
    <citation type="journal article" date="2015" name="Data Brief">
        <title>Shoot transcriptome of the giant reed, Arundo donax.</title>
        <authorList>
            <person name="Barrero R.A."/>
            <person name="Guerrero F.D."/>
            <person name="Moolhuijzen P."/>
            <person name="Goolsby J.A."/>
            <person name="Tidwell J."/>
            <person name="Bellgard S.E."/>
            <person name="Bellgard M.I."/>
        </authorList>
    </citation>
    <scope>NUCLEOTIDE SEQUENCE</scope>
    <source>
        <tissue evidence="2">Shoot tissue taken approximately 20 cm above the soil surface</tissue>
    </source>
</reference>
<proteinExistence type="predicted"/>